<dbReference type="Gene3D" id="3.90.70.10">
    <property type="entry name" value="Cysteine proteinases"/>
    <property type="match status" value="1"/>
</dbReference>
<sequence>MWGPWLALARWDALDGATRTSTAAGDGADATTGWDAEELDAGPATVETDVLTARPGQAITAARLRITLNEPANLSADNEALTLAALHFSAPDPAAAVAREATDPTTGVGQEETPLPGAADAANPITGARQEEALTGATTAVRPLSQRQHKPRTDLGGGGSVWCSPTSLAMVMDAWGVEVPAEMPRTDVPPTEGDPRVPWTAAHVFDPAFAGTGNWSFNAALAGHLGLDAVVTRLGSLADLGTLTCAGFPVICSVAFNQEDMPGADYSTAGHLLVALGLDADGNVRVSDPACTTPEEGLRTYPAGAFDAAWATSRRTVYLLGLRGAALPQASEGSRAW</sequence>
<gene>
    <name evidence="3" type="ORF">DWB68_14955</name>
</gene>
<name>A0A399J6R7_9MICC</name>
<organism evidence="3 4">
    <name type="scientific">Galactobacter valiniphilus</name>
    <dbReference type="NCBI Taxonomy" id="2676122"/>
    <lineage>
        <taxon>Bacteria</taxon>
        <taxon>Bacillati</taxon>
        <taxon>Actinomycetota</taxon>
        <taxon>Actinomycetes</taxon>
        <taxon>Micrococcales</taxon>
        <taxon>Micrococcaceae</taxon>
        <taxon>Galactobacter</taxon>
    </lineage>
</organism>
<accession>A0A399J6R7</accession>
<reference evidence="3 4" key="1">
    <citation type="submission" date="2018-07" db="EMBL/GenBank/DDBJ databases">
        <title>Arthrobacter sp. nov., isolated from raw cow's milk with high bacterial count.</title>
        <authorList>
            <person name="Hahne J."/>
            <person name="Isele D."/>
            <person name="Lipski A."/>
        </authorList>
    </citation>
    <scope>NUCLEOTIDE SEQUENCE [LARGE SCALE GENOMIC DNA]</scope>
    <source>
        <strain evidence="3 4">JZ R-35</strain>
    </source>
</reference>
<proteinExistence type="predicted"/>
<dbReference type="AlphaFoldDB" id="A0A399J6R7"/>
<feature type="domain" description="Peptidase C39-like" evidence="2">
    <location>
        <begin position="141"/>
        <end position="290"/>
    </location>
</feature>
<dbReference type="Pfam" id="PF13529">
    <property type="entry name" value="Peptidase_C39_2"/>
    <property type="match status" value="1"/>
</dbReference>
<evidence type="ECO:0000313" key="3">
    <source>
        <dbReference type="EMBL" id="RII41014.1"/>
    </source>
</evidence>
<protein>
    <recommendedName>
        <fullName evidence="2">Peptidase C39-like domain-containing protein</fullName>
    </recommendedName>
</protein>
<feature type="region of interest" description="Disordered" evidence="1">
    <location>
        <begin position="98"/>
        <end position="120"/>
    </location>
</feature>
<dbReference type="Proteomes" id="UP000265419">
    <property type="component" value="Unassembled WGS sequence"/>
</dbReference>
<comment type="caution">
    <text evidence="3">The sequence shown here is derived from an EMBL/GenBank/DDBJ whole genome shotgun (WGS) entry which is preliminary data.</text>
</comment>
<evidence type="ECO:0000259" key="2">
    <source>
        <dbReference type="Pfam" id="PF13529"/>
    </source>
</evidence>
<dbReference type="InterPro" id="IPR039564">
    <property type="entry name" value="Peptidase_C39-like"/>
</dbReference>
<feature type="region of interest" description="Disordered" evidence="1">
    <location>
        <begin position="137"/>
        <end position="159"/>
    </location>
</feature>
<evidence type="ECO:0000313" key="4">
    <source>
        <dbReference type="Proteomes" id="UP000265419"/>
    </source>
</evidence>
<evidence type="ECO:0000256" key="1">
    <source>
        <dbReference type="SAM" id="MobiDB-lite"/>
    </source>
</evidence>
<keyword evidence="4" id="KW-1185">Reference proteome</keyword>
<dbReference type="EMBL" id="QQXK01000041">
    <property type="protein sequence ID" value="RII41014.1"/>
    <property type="molecule type" value="Genomic_DNA"/>
</dbReference>